<evidence type="ECO:0000313" key="16">
    <source>
        <dbReference type="Proteomes" id="UP000800092"/>
    </source>
</evidence>
<dbReference type="GO" id="GO:0005737">
    <property type="term" value="C:cytoplasm"/>
    <property type="evidence" value="ECO:0007669"/>
    <property type="project" value="TreeGrafter"/>
</dbReference>
<evidence type="ECO:0000259" key="13">
    <source>
        <dbReference type="Pfam" id="PF11838"/>
    </source>
</evidence>
<dbReference type="AlphaFoldDB" id="A0A6A6H2P0"/>
<feature type="domain" description="ERAP1-like C-terminal" evidence="13">
    <location>
        <begin position="546"/>
        <end position="861"/>
    </location>
</feature>
<dbReference type="EC" id="3.4.11.-" evidence="11"/>
<dbReference type="PANTHER" id="PTHR11533:SF171">
    <property type="entry name" value="AMINOPEPTIDASE"/>
    <property type="match status" value="1"/>
</dbReference>
<evidence type="ECO:0000256" key="5">
    <source>
        <dbReference type="ARBA" id="ARBA00022801"/>
    </source>
</evidence>
<comment type="cofactor">
    <cofactor evidence="9 11">
        <name>Zn(2+)</name>
        <dbReference type="ChEBI" id="CHEBI:29105"/>
    </cofactor>
    <text evidence="9 11">Binds 1 zinc ion per subunit.</text>
</comment>
<feature type="binding site" evidence="9">
    <location>
        <position position="331"/>
    </location>
    <ligand>
        <name>Zn(2+)</name>
        <dbReference type="ChEBI" id="CHEBI:29105"/>
        <note>catalytic</note>
    </ligand>
</feature>
<feature type="site" description="Transition state stabilizer" evidence="10">
    <location>
        <position position="413"/>
    </location>
</feature>
<dbReference type="Gene3D" id="1.10.390.10">
    <property type="entry name" value="Neutral Protease Domain 2"/>
    <property type="match status" value="1"/>
</dbReference>
<evidence type="ECO:0000256" key="1">
    <source>
        <dbReference type="ARBA" id="ARBA00010136"/>
    </source>
</evidence>
<dbReference type="GO" id="GO:0070006">
    <property type="term" value="F:metalloaminopeptidase activity"/>
    <property type="evidence" value="ECO:0007669"/>
    <property type="project" value="TreeGrafter"/>
</dbReference>
<dbReference type="Gene3D" id="2.60.40.1910">
    <property type="match status" value="1"/>
</dbReference>
<dbReference type="Pfam" id="PF11838">
    <property type="entry name" value="ERAP1_C"/>
    <property type="match status" value="1"/>
</dbReference>
<dbReference type="InterPro" id="IPR034016">
    <property type="entry name" value="M1_APN-typ"/>
</dbReference>
<keyword evidence="6 9" id="KW-0862">Zinc</keyword>
<dbReference type="SUPFAM" id="SSF55486">
    <property type="entry name" value="Metalloproteases ('zincins'), catalytic domain"/>
    <property type="match status" value="1"/>
</dbReference>
<feature type="binding site" evidence="9">
    <location>
        <position position="350"/>
    </location>
    <ligand>
        <name>Zn(2+)</name>
        <dbReference type="ChEBI" id="CHEBI:29105"/>
        <note>catalytic</note>
    </ligand>
</feature>
<dbReference type="InterPro" id="IPR014782">
    <property type="entry name" value="Peptidase_M1_dom"/>
</dbReference>
<evidence type="ECO:0000256" key="8">
    <source>
        <dbReference type="PIRSR" id="PIRSR634016-1"/>
    </source>
</evidence>
<accession>A0A6A6H2P0</accession>
<dbReference type="SUPFAM" id="SSF63737">
    <property type="entry name" value="Leukotriene A4 hydrolase N-terminal domain"/>
    <property type="match status" value="1"/>
</dbReference>
<evidence type="ECO:0000259" key="14">
    <source>
        <dbReference type="Pfam" id="PF17900"/>
    </source>
</evidence>
<evidence type="ECO:0000256" key="2">
    <source>
        <dbReference type="ARBA" id="ARBA00022438"/>
    </source>
</evidence>
<evidence type="ECO:0000256" key="4">
    <source>
        <dbReference type="ARBA" id="ARBA00022723"/>
    </source>
</evidence>
<sequence>MALDRDILPANVKPKNYDLSIYNLELGGQFSYHGTVTVDIEINQALTEITLNAYQLQIHSAELFTEHTKTESSIEASDVTYDEKARRATLHFGTEVPTAPHGKLTINFAGTINDTMAGFYRSKYRPVTSPAKSVPVIDGSYYMFSTQFESSDARRVFPCWDEPNLKATFDVTIELPEDQIALSNMPEKSSTRSTKKAGYKEVKFERTPVMSTYLLAWAVGDFECVEGVTKREYREEGRLPVRVWTTRGLKEQGRWALGNACQIVDYFSEIFHLEYPLPKVDLLAVHEFSHGAMENWGLITYRTTAVLFDEVTSDQKFRRRVAYVVAHELAHQWFGNLVTMDWWNELWLNEGFATWVGWFALDHLYPDWSTWANFITDGTQVAFGLDSLRNSHPIEVPVRDALEVDQIFDHISYLKGSSVIRMLAAHLGVETFLKGVSDYLKAHTYGNATTNDLWVALAKASGKDVSQFMDAWIRKIGFPVVTVAEEPGQIGVEQSRFLLTGDVKAEEDQTTWWIPLELSTGDQAASTEASALTSKEETIRNVNETFYKFNKNQTGFYRTNYPPARLAKLGQAADQLSIEDRIGLIGDAAALAKSGHGTTAAVLAFLDGFRAERHPLVWAQLTDSLSEIRSIFSADDDHLAHALRAFTLRLVSPAAEKVGWEFTAQEDFLTGQLRANLLSTAGACGHEAIVAEAQRRFEAYRSGDQSAVHPSLRRTIFDIAVREGGEEAYERVRQEYLSTTSIDGKEAALYSLGRVQTPELAKKYLEFLFSPAVATQDVHSGGSALAANGKTRQIQWEWIKEHWDMIRERLGGNMVVLDRFVRLTLRKFADEGARRDIEAFFEGKDNKGYDRTLGVVADTIKGNASYRERDREIVREWLAANGYL</sequence>
<evidence type="ECO:0000256" key="3">
    <source>
        <dbReference type="ARBA" id="ARBA00022670"/>
    </source>
</evidence>
<feature type="binding site" evidence="9">
    <location>
        <position position="327"/>
    </location>
    <ligand>
        <name>Zn(2+)</name>
        <dbReference type="ChEBI" id="CHEBI:29105"/>
        <note>catalytic</note>
    </ligand>
</feature>
<dbReference type="GO" id="GO:0043171">
    <property type="term" value="P:peptide catabolic process"/>
    <property type="evidence" value="ECO:0007669"/>
    <property type="project" value="TreeGrafter"/>
</dbReference>
<evidence type="ECO:0000256" key="6">
    <source>
        <dbReference type="ARBA" id="ARBA00022833"/>
    </source>
</evidence>
<feature type="domain" description="Aminopeptidase N-like N-terminal" evidence="14">
    <location>
        <begin position="13"/>
        <end position="214"/>
    </location>
</feature>
<keyword evidence="16" id="KW-1185">Reference proteome</keyword>
<name>A0A6A6H2P0_VIRVR</name>
<keyword evidence="3 11" id="KW-0645">Protease</keyword>
<keyword evidence="4 9" id="KW-0479">Metal-binding</keyword>
<feature type="domain" description="Peptidase M1 membrane alanine aminopeptidase" evidence="12">
    <location>
        <begin position="255"/>
        <end position="472"/>
    </location>
</feature>
<dbReference type="Gene3D" id="2.60.40.1730">
    <property type="entry name" value="tricorn interacting facor f3 domain"/>
    <property type="match status" value="1"/>
</dbReference>
<dbReference type="FunFam" id="1.10.390.10:FF:000001">
    <property type="entry name" value="Aminopeptidase"/>
    <property type="match status" value="1"/>
</dbReference>
<evidence type="ECO:0000256" key="7">
    <source>
        <dbReference type="ARBA" id="ARBA00023049"/>
    </source>
</evidence>
<dbReference type="GO" id="GO:0006508">
    <property type="term" value="P:proteolysis"/>
    <property type="evidence" value="ECO:0007669"/>
    <property type="project" value="UniProtKB-KW"/>
</dbReference>
<evidence type="ECO:0000256" key="11">
    <source>
        <dbReference type="RuleBase" id="RU364040"/>
    </source>
</evidence>
<dbReference type="Pfam" id="PF01433">
    <property type="entry name" value="Peptidase_M1"/>
    <property type="match status" value="1"/>
</dbReference>
<dbReference type="InterPro" id="IPR050344">
    <property type="entry name" value="Peptidase_M1_aminopeptidases"/>
</dbReference>
<feature type="active site" description="Proton acceptor" evidence="8">
    <location>
        <position position="328"/>
    </location>
</feature>
<dbReference type="PANTHER" id="PTHR11533">
    <property type="entry name" value="PROTEASE M1 ZINC METALLOPROTEASE"/>
    <property type="match status" value="1"/>
</dbReference>
<dbReference type="EMBL" id="ML991819">
    <property type="protein sequence ID" value="KAF2232098.1"/>
    <property type="molecule type" value="Genomic_DNA"/>
</dbReference>
<dbReference type="GO" id="GO:0016020">
    <property type="term" value="C:membrane"/>
    <property type="evidence" value="ECO:0007669"/>
    <property type="project" value="TreeGrafter"/>
</dbReference>
<evidence type="ECO:0000259" key="12">
    <source>
        <dbReference type="Pfam" id="PF01433"/>
    </source>
</evidence>
<dbReference type="InterPro" id="IPR024571">
    <property type="entry name" value="ERAP1-like_C_dom"/>
</dbReference>
<keyword evidence="5 11" id="KW-0378">Hydrolase</keyword>
<dbReference type="InterPro" id="IPR001930">
    <property type="entry name" value="Peptidase_M1"/>
</dbReference>
<evidence type="ECO:0000313" key="15">
    <source>
        <dbReference type="EMBL" id="KAF2232098.1"/>
    </source>
</evidence>
<keyword evidence="7 11" id="KW-0482">Metalloprotease</keyword>
<dbReference type="FunFam" id="1.25.50.20:FF:000002">
    <property type="entry name" value="Aminopeptidase"/>
    <property type="match status" value="1"/>
</dbReference>
<dbReference type="GO" id="GO:0042277">
    <property type="term" value="F:peptide binding"/>
    <property type="evidence" value="ECO:0007669"/>
    <property type="project" value="TreeGrafter"/>
</dbReference>
<evidence type="ECO:0000256" key="10">
    <source>
        <dbReference type="PIRSR" id="PIRSR634016-4"/>
    </source>
</evidence>
<dbReference type="FunFam" id="2.60.40.1910:FF:000004">
    <property type="entry name" value="Aminopeptidase"/>
    <property type="match status" value="1"/>
</dbReference>
<dbReference type="Proteomes" id="UP000800092">
    <property type="component" value="Unassembled WGS sequence"/>
</dbReference>
<protein>
    <recommendedName>
        <fullName evidence="11">Aminopeptidase</fullName>
        <ecNumber evidence="11">3.4.11.-</ecNumber>
    </recommendedName>
</protein>
<dbReference type="PRINTS" id="PR00756">
    <property type="entry name" value="ALADIPTASE"/>
</dbReference>
<evidence type="ECO:0000256" key="9">
    <source>
        <dbReference type="PIRSR" id="PIRSR634016-3"/>
    </source>
</evidence>
<dbReference type="InterPro" id="IPR027268">
    <property type="entry name" value="Peptidase_M4/M1_CTD_sf"/>
</dbReference>
<dbReference type="Gene3D" id="1.25.50.20">
    <property type="match status" value="1"/>
</dbReference>
<dbReference type="OrthoDB" id="10031169at2759"/>
<comment type="similarity">
    <text evidence="1 11">Belongs to the peptidase M1 family.</text>
</comment>
<organism evidence="15 16">
    <name type="scientific">Viridothelium virens</name>
    <name type="common">Speckled blister lichen</name>
    <name type="synonym">Trypethelium virens</name>
    <dbReference type="NCBI Taxonomy" id="1048519"/>
    <lineage>
        <taxon>Eukaryota</taxon>
        <taxon>Fungi</taxon>
        <taxon>Dikarya</taxon>
        <taxon>Ascomycota</taxon>
        <taxon>Pezizomycotina</taxon>
        <taxon>Dothideomycetes</taxon>
        <taxon>Dothideomycetes incertae sedis</taxon>
        <taxon>Trypetheliales</taxon>
        <taxon>Trypetheliaceae</taxon>
        <taxon>Viridothelium</taxon>
    </lineage>
</organism>
<dbReference type="InterPro" id="IPR045357">
    <property type="entry name" value="Aminopeptidase_N-like_N"/>
</dbReference>
<dbReference type="InterPro" id="IPR042097">
    <property type="entry name" value="Aminopeptidase_N-like_N_sf"/>
</dbReference>
<dbReference type="FunFam" id="2.60.40.1730:FF:000002">
    <property type="entry name" value="Aminopeptidase"/>
    <property type="match status" value="1"/>
</dbReference>
<proteinExistence type="inferred from homology"/>
<dbReference type="GO" id="GO:0008270">
    <property type="term" value="F:zinc ion binding"/>
    <property type="evidence" value="ECO:0007669"/>
    <property type="project" value="UniProtKB-UniRule"/>
</dbReference>
<reference evidence="15" key="1">
    <citation type="journal article" date="2020" name="Stud. Mycol.">
        <title>101 Dothideomycetes genomes: a test case for predicting lifestyles and emergence of pathogens.</title>
        <authorList>
            <person name="Haridas S."/>
            <person name="Albert R."/>
            <person name="Binder M."/>
            <person name="Bloem J."/>
            <person name="Labutti K."/>
            <person name="Salamov A."/>
            <person name="Andreopoulos B."/>
            <person name="Baker S."/>
            <person name="Barry K."/>
            <person name="Bills G."/>
            <person name="Bluhm B."/>
            <person name="Cannon C."/>
            <person name="Castanera R."/>
            <person name="Culley D."/>
            <person name="Daum C."/>
            <person name="Ezra D."/>
            <person name="Gonzalez J."/>
            <person name="Henrissat B."/>
            <person name="Kuo A."/>
            <person name="Liang C."/>
            <person name="Lipzen A."/>
            <person name="Lutzoni F."/>
            <person name="Magnuson J."/>
            <person name="Mondo S."/>
            <person name="Nolan M."/>
            <person name="Ohm R."/>
            <person name="Pangilinan J."/>
            <person name="Park H.-J."/>
            <person name="Ramirez L."/>
            <person name="Alfaro M."/>
            <person name="Sun H."/>
            <person name="Tritt A."/>
            <person name="Yoshinaga Y."/>
            <person name="Zwiers L.-H."/>
            <person name="Turgeon B."/>
            <person name="Goodwin S."/>
            <person name="Spatafora J."/>
            <person name="Crous P."/>
            <person name="Grigoriev I."/>
        </authorList>
    </citation>
    <scope>NUCLEOTIDE SEQUENCE</scope>
    <source>
        <strain evidence="15">Tuck. ex Michener</strain>
    </source>
</reference>
<dbReference type="Pfam" id="PF17900">
    <property type="entry name" value="Peptidase_M1_N"/>
    <property type="match status" value="1"/>
</dbReference>
<keyword evidence="2 11" id="KW-0031">Aminopeptidase</keyword>
<dbReference type="CDD" id="cd09601">
    <property type="entry name" value="M1_APN-Q_like"/>
    <property type="match status" value="1"/>
</dbReference>
<gene>
    <name evidence="15" type="ORF">EV356DRAFT_505714</name>
</gene>